<proteinExistence type="predicted"/>
<accession>A0A0D7AI13</accession>
<dbReference type="GO" id="GO:0006629">
    <property type="term" value="P:lipid metabolic process"/>
    <property type="evidence" value="ECO:0007669"/>
    <property type="project" value="InterPro"/>
</dbReference>
<evidence type="ECO:0000313" key="1">
    <source>
        <dbReference type="EMBL" id="KIY50483.1"/>
    </source>
</evidence>
<sequence>MSTFTRATTCNGYADLCSRSYGNTTFFGSHDSYAVDTDPLDLSRDQEVDITTQLDLGVRLLQAEAHLWEDELYFCHTIDYLTTVLSWLDDNTEEVLTLLFTNPDSVALDIWSAAFEDAGIVDLLYVPSTVPVLRADWPTLGELIDDGTRVVMFMDYGADTSEVDYILPEFEMIWETPYDVTDASFPCSVNRIDTDYSTVEEHMYMINHFLDVDILGILIPDYDAASTTNSETSIVANANGCVPYSGVDSWPSFVLMDWVDIGDGQEAVDYLNGISS</sequence>
<dbReference type="PANTHER" id="PTHR13593:SF140">
    <property type="entry name" value="PLC-LIKE PHOSPHODIESTERASE"/>
    <property type="match status" value="1"/>
</dbReference>
<protein>
    <submittedName>
        <fullName evidence="1">PLC-like phosphodiesterase</fullName>
    </submittedName>
</protein>
<dbReference type="Pfam" id="PF26146">
    <property type="entry name" value="PI-PLC_X"/>
    <property type="match status" value="1"/>
</dbReference>
<dbReference type="Gene3D" id="3.20.20.190">
    <property type="entry name" value="Phosphatidylinositol (PI) phosphodiesterase"/>
    <property type="match status" value="1"/>
</dbReference>
<dbReference type="PANTHER" id="PTHR13593">
    <property type="match status" value="1"/>
</dbReference>
<gene>
    <name evidence="1" type="ORF">FISHEDRAFT_71537</name>
</gene>
<dbReference type="AlphaFoldDB" id="A0A0D7AI13"/>
<reference evidence="1 2" key="1">
    <citation type="journal article" date="2015" name="Fungal Genet. Biol.">
        <title>Evolution of novel wood decay mechanisms in Agaricales revealed by the genome sequences of Fistulina hepatica and Cylindrobasidium torrendii.</title>
        <authorList>
            <person name="Floudas D."/>
            <person name="Held B.W."/>
            <person name="Riley R."/>
            <person name="Nagy L.G."/>
            <person name="Koehler G."/>
            <person name="Ransdell A.S."/>
            <person name="Younus H."/>
            <person name="Chow J."/>
            <person name="Chiniquy J."/>
            <person name="Lipzen A."/>
            <person name="Tritt A."/>
            <person name="Sun H."/>
            <person name="Haridas S."/>
            <person name="LaButti K."/>
            <person name="Ohm R.A."/>
            <person name="Kues U."/>
            <person name="Blanchette R.A."/>
            <person name="Grigoriev I.V."/>
            <person name="Minto R.E."/>
            <person name="Hibbett D.S."/>
        </authorList>
    </citation>
    <scope>NUCLEOTIDE SEQUENCE [LARGE SCALE GENOMIC DNA]</scope>
    <source>
        <strain evidence="1 2">ATCC 64428</strain>
    </source>
</reference>
<dbReference type="EMBL" id="KN881675">
    <property type="protein sequence ID" value="KIY50483.1"/>
    <property type="molecule type" value="Genomic_DNA"/>
</dbReference>
<name>A0A0D7AI13_9AGAR</name>
<dbReference type="OrthoDB" id="7984201at2759"/>
<dbReference type="Proteomes" id="UP000054144">
    <property type="component" value="Unassembled WGS sequence"/>
</dbReference>
<dbReference type="GO" id="GO:0008081">
    <property type="term" value="F:phosphoric diester hydrolase activity"/>
    <property type="evidence" value="ECO:0007669"/>
    <property type="project" value="InterPro"/>
</dbReference>
<evidence type="ECO:0000313" key="2">
    <source>
        <dbReference type="Proteomes" id="UP000054144"/>
    </source>
</evidence>
<dbReference type="InterPro" id="IPR017946">
    <property type="entry name" value="PLC-like_Pdiesterase_TIM-brl"/>
</dbReference>
<keyword evidence="2" id="KW-1185">Reference proteome</keyword>
<dbReference type="InterPro" id="IPR051057">
    <property type="entry name" value="PI-PLC_domain"/>
</dbReference>
<organism evidence="1 2">
    <name type="scientific">Fistulina hepatica ATCC 64428</name>
    <dbReference type="NCBI Taxonomy" id="1128425"/>
    <lineage>
        <taxon>Eukaryota</taxon>
        <taxon>Fungi</taxon>
        <taxon>Dikarya</taxon>
        <taxon>Basidiomycota</taxon>
        <taxon>Agaricomycotina</taxon>
        <taxon>Agaricomycetes</taxon>
        <taxon>Agaricomycetidae</taxon>
        <taxon>Agaricales</taxon>
        <taxon>Fistulinaceae</taxon>
        <taxon>Fistulina</taxon>
    </lineage>
</organism>
<dbReference type="SUPFAM" id="SSF51695">
    <property type="entry name" value="PLC-like phosphodiesterases"/>
    <property type="match status" value="1"/>
</dbReference>